<evidence type="ECO:0000259" key="1">
    <source>
        <dbReference type="PROSITE" id="PS51029"/>
    </source>
</evidence>
<name>A0A151IIG5_9HYME</name>
<accession>A0A151IIG5</accession>
<dbReference type="EMBL" id="KQ977487">
    <property type="protein sequence ID" value="KYN02343.1"/>
    <property type="molecule type" value="Genomic_DNA"/>
</dbReference>
<reference evidence="2 3" key="1">
    <citation type="submission" date="2016-03" db="EMBL/GenBank/DDBJ databases">
        <title>Cyphomyrmex costatus WGS genome.</title>
        <authorList>
            <person name="Nygaard S."/>
            <person name="Hu H."/>
            <person name="Boomsma J."/>
            <person name="Zhang G."/>
        </authorList>
    </citation>
    <scope>NUCLEOTIDE SEQUENCE [LARGE SCALE GENOMIC DNA]</scope>
    <source>
        <strain evidence="2">MS0001</strain>
        <tissue evidence="2">Whole body</tissue>
    </source>
</reference>
<keyword evidence="3" id="KW-1185">Reference proteome</keyword>
<sequence length="60" mass="7280">MPPKIETWSSEKENILIFEVERRPMLWDAQCATYKRTDLKYNHWQEIAQILGPSFSRKRI</sequence>
<evidence type="ECO:0000313" key="3">
    <source>
        <dbReference type="Proteomes" id="UP000078542"/>
    </source>
</evidence>
<dbReference type="Pfam" id="PF10545">
    <property type="entry name" value="MADF_DNA_bdg"/>
    <property type="match status" value="1"/>
</dbReference>
<proteinExistence type="predicted"/>
<dbReference type="PROSITE" id="PS51029">
    <property type="entry name" value="MADF"/>
    <property type="match status" value="1"/>
</dbReference>
<protein>
    <recommendedName>
        <fullName evidence="1">MADF domain-containing protein</fullName>
    </recommendedName>
</protein>
<feature type="domain" description="MADF" evidence="1">
    <location>
        <begin position="15"/>
        <end position="60"/>
    </location>
</feature>
<dbReference type="AlphaFoldDB" id="A0A151IIG5"/>
<organism evidence="2 3">
    <name type="scientific">Cyphomyrmex costatus</name>
    <dbReference type="NCBI Taxonomy" id="456900"/>
    <lineage>
        <taxon>Eukaryota</taxon>
        <taxon>Metazoa</taxon>
        <taxon>Ecdysozoa</taxon>
        <taxon>Arthropoda</taxon>
        <taxon>Hexapoda</taxon>
        <taxon>Insecta</taxon>
        <taxon>Pterygota</taxon>
        <taxon>Neoptera</taxon>
        <taxon>Endopterygota</taxon>
        <taxon>Hymenoptera</taxon>
        <taxon>Apocrita</taxon>
        <taxon>Aculeata</taxon>
        <taxon>Formicoidea</taxon>
        <taxon>Formicidae</taxon>
        <taxon>Myrmicinae</taxon>
        <taxon>Cyphomyrmex</taxon>
    </lineage>
</organism>
<gene>
    <name evidence="2" type="ORF">ALC62_06837</name>
</gene>
<evidence type="ECO:0000313" key="2">
    <source>
        <dbReference type="EMBL" id="KYN02343.1"/>
    </source>
</evidence>
<dbReference type="Proteomes" id="UP000078542">
    <property type="component" value="Unassembled WGS sequence"/>
</dbReference>
<dbReference type="InterPro" id="IPR006578">
    <property type="entry name" value="MADF-dom"/>
</dbReference>